<organism evidence="1 2">
    <name type="scientific">Acinetobacter baumannii 99063</name>
    <dbReference type="NCBI Taxonomy" id="1310630"/>
    <lineage>
        <taxon>Bacteria</taxon>
        <taxon>Pseudomonadati</taxon>
        <taxon>Pseudomonadota</taxon>
        <taxon>Gammaproteobacteria</taxon>
        <taxon>Moraxellales</taxon>
        <taxon>Moraxellaceae</taxon>
        <taxon>Acinetobacter</taxon>
        <taxon>Acinetobacter calcoaceticus/baumannii complex</taxon>
    </lineage>
</organism>
<dbReference type="AlphaFoldDB" id="A0A009SZP3"/>
<comment type="caution">
    <text evidence="1">The sequence shown here is derived from an EMBL/GenBank/DDBJ whole genome shotgun (WGS) entry which is preliminary data.</text>
</comment>
<evidence type="ECO:0000313" key="1">
    <source>
        <dbReference type="EMBL" id="EXC52391.1"/>
    </source>
</evidence>
<name>A0A009SZP3_ACIBA</name>
<gene>
    <name evidence="1" type="ORF">J529_1177</name>
</gene>
<evidence type="ECO:0000313" key="2">
    <source>
        <dbReference type="Proteomes" id="UP000020735"/>
    </source>
</evidence>
<proteinExistence type="predicted"/>
<dbReference type="PATRIC" id="fig|1310630.3.peg.1154"/>
<dbReference type="Proteomes" id="UP000020735">
    <property type="component" value="Unassembled WGS sequence"/>
</dbReference>
<sequence length="104" mass="11928">MIREIKVAGASKRQLTPEQQRILDLEKEVKQLSEANDILKNACVLSDRRSNFEKYTVIADLTMNKKVTISSACRCLAVSAAGYYAWRKRRVDNAQKYKDLKAVY</sequence>
<accession>A0A009SZP3</accession>
<dbReference type="EMBL" id="JEXJ01000013">
    <property type="protein sequence ID" value="EXC52391.1"/>
    <property type="molecule type" value="Genomic_DNA"/>
</dbReference>
<protein>
    <submittedName>
        <fullName evidence="1">IS3/IS911 family transposase</fullName>
    </submittedName>
</protein>
<reference evidence="1 2" key="1">
    <citation type="submission" date="2014-02" db="EMBL/GenBank/DDBJ databases">
        <title>Comparative genomics and transcriptomics to identify genetic mechanisms underlying the emergence of carbapenem resistant Acinetobacter baumannii (CRAb).</title>
        <authorList>
            <person name="Harris A.D."/>
            <person name="Johnson K.J."/>
            <person name="George J."/>
            <person name="Shefchek K."/>
            <person name="Daugherty S.C."/>
            <person name="Parankush S."/>
            <person name="Sadzewicz L."/>
            <person name="Tallon L."/>
            <person name="Sengamalay N."/>
            <person name="Hazen T.H."/>
            <person name="Rasko D.A."/>
        </authorList>
    </citation>
    <scope>NUCLEOTIDE SEQUENCE [LARGE SCALE GENOMIC DNA]</scope>
    <source>
        <strain evidence="1 2">99063</strain>
    </source>
</reference>